<dbReference type="Gene3D" id="3.30.160.60">
    <property type="entry name" value="Classic Zinc Finger"/>
    <property type="match status" value="1"/>
</dbReference>
<dbReference type="AlphaFoldDB" id="A0A9N9H998"/>
<keyword evidence="10" id="KW-0862">Zinc</keyword>
<keyword evidence="4" id="KW-0158">Chromosome</keyword>
<proteinExistence type="inferred from homology"/>
<dbReference type="Pfam" id="PF10263">
    <property type="entry name" value="SprT-like"/>
    <property type="match status" value="1"/>
</dbReference>
<evidence type="ECO:0000256" key="3">
    <source>
        <dbReference type="ARBA" id="ARBA00010724"/>
    </source>
</evidence>
<dbReference type="EMBL" id="CAJVPV010012258">
    <property type="protein sequence ID" value="CAG8668726.1"/>
    <property type="molecule type" value="Genomic_DNA"/>
</dbReference>
<dbReference type="GO" id="GO:0005694">
    <property type="term" value="C:chromosome"/>
    <property type="evidence" value="ECO:0007669"/>
    <property type="project" value="UniProtKB-SubCell"/>
</dbReference>
<dbReference type="GO" id="GO:0008270">
    <property type="term" value="F:zinc ion binding"/>
    <property type="evidence" value="ECO:0007669"/>
    <property type="project" value="UniProtKB-KW"/>
</dbReference>
<dbReference type="InterPro" id="IPR044245">
    <property type="entry name" value="Spartan"/>
</dbReference>
<evidence type="ECO:0000256" key="8">
    <source>
        <dbReference type="ARBA" id="ARBA00022771"/>
    </source>
</evidence>
<dbReference type="SMART" id="SM00731">
    <property type="entry name" value="SprT"/>
    <property type="match status" value="1"/>
</dbReference>
<evidence type="ECO:0000259" key="17">
    <source>
        <dbReference type="SMART" id="SM00734"/>
    </source>
</evidence>
<evidence type="ECO:0000313" key="18">
    <source>
        <dbReference type="EMBL" id="CAG8668726.1"/>
    </source>
</evidence>
<gene>
    <name evidence="18" type="ORF">AMORRO_LOCUS10732</name>
</gene>
<feature type="domain" description="SprT-like" evidence="16">
    <location>
        <begin position="48"/>
        <end position="202"/>
    </location>
</feature>
<evidence type="ECO:0000256" key="12">
    <source>
        <dbReference type="ARBA" id="ARBA00023204"/>
    </source>
</evidence>
<dbReference type="PANTHER" id="PTHR21220">
    <property type="entry name" value="DNA-DEPENDENT METALLOPROTEASE SPRTN"/>
    <property type="match status" value="1"/>
</dbReference>
<evidence type="ECO:0000256" key="15">
    <source>
        <dbReference type="SAM" id="MobiDB-lite"/>
    </source>
</evidence>
<evidence type="ECO:0000256" key="9">
    <source>
        <dbReference type="ARBA" id="ARBA00022801"/>
    </source>
</evidence>
<dbReference type="GO" id="GO:0004222">
    <property type="term" value="F:metalloendopeptidase activity"/>
    <property type="evidence" value="ECO:0007669"/>
    <property type="project" value="InterPro"/>
</dbReference>
<dbReference type="InterPro" id="IPR055220">
    <property type="entry name" value="SPRTN_ZBD"/>
</dbReference>
<evidence type="ECO:0000259" key="16">
    <source>
        <dbReference type="SMART" id="SM00731"/>
    </source>
</evidence>
<comment type="similarity">
    <text evidence="3">Belongs to the Spartan family.</text>
</comment>
<dbReference type="GO" id="GO:0006508">
    <property type="term" value="P:proteolysis"/>
    <property type="evidence" value="ECO:0007669"/>
    <property type="project" value="UniProtKB-KW"/>
</dbReference>
<dbReference type="Proteomes" id="UP000789342">
    <property type="component" value="Unassembled WGS sequence"/>
</dbReference>
<evidence type="ECO:0000256" key="4">
    <source>
        <dbReference type="ARBA" id="ARBA00022454"/>
    </source>
</evidence>
<keyword evidence="12" id="KW-0234">DNA repair</keyword>
<comment type="caution">
    <text evidence="18">The sequence shown here is derived from an EMBL/GenBank/DDBJ whole genome shotgun (WGS) entry which is preliminary data.</text>
</comment>
<evidence type="ECO:0000256" key="1">
    <source>
        <dbReference type="ARBA" id="ARBA00004123"/>
    </source>
</evidence>
<dbReference type="GO" id="GO:0003697">
    <property type="term" value="F:single-stranded DNA binding"/>
    <property type="evidence" value="ECO:0007669"/>
    <property type="project" value="InterPro"/>
</dbReference>
<evidence type="ECO:0000256" key="2">
    <source>
        <dbReference type="ARBA" id="ARBA00004286"/>
    </source>
</evidence>
<dbReference type="GO" id="GO:0005634">
    <property type="term" value="C:nucleus"/>
    <property type="evidence" value="ECO:0007669"/>
    <property type="project" value="UniProtKB-SubCell"/>
</dbReference>
<comment type="subcellular location">
    <subcellularLocation>
        <location evidence="2">Chromosome</location>
    </subcellularLocation>
    <subcellularLocation>
        <location evidence="1">Nucleus</location>
    </subcellularLocation>
</comment>
<dbReference type="InterPro" id="IPR006642">
    <property type="entry name" value="Rad18_UBZ4"/>
</dbReference>
<keyword evidence="13" id="KW-0539">Nucleus</keyword>
<accession>A0A9N9H998</accession>
<sequence length="303" mass="35165">MEFNENEDASLALALKLQTEEKNSMNQLLPKLPNDELIHEFSHYDANPDLHGLFITFNQQYFWNSLQSVECAGLCRYQSGGYCSIRMSEPLLKFRTRQDMIETLLHEMIHAYLFVTKNNRDHDAHGQEFHKHMNRINKAAGTNITVYHNFHDEVNYYRTHGQCQYKAPYFGIVRRAMNRPPQPADSWWNEHQESCRGKFTKISEPPKKEATKKSTKRIEKRKREIDDAGSNTKLDSWLGSKRKKDSTGDNDNIVQESRVIEIDSGEEASPNSVQCPICGNSAIKESDINEHVDLCLWLSDNRR</sequence>
<name>A0A9N9H998_9GLOM</name>
<evidence type="ECO:0000256" key="6">
    <source>
        <dbReference type="ARBA" id="ARBA00022723"/>
    </source>
</evidence>
<keyword evidence="19" id="KW-1185">Reference proteome</keyword>
<evidence type="ECO:0000256" key="7">
    <source>
        <dbReference type="ARBA" id="ARBA00022763"/>
    </source>
</evidence>
<dbReference type="GO" id="GO:0031593">
    <property type="term" value="F:polyubiquitin modification-dependent protein binding"/>
    <property type="evidence" value="ECO:0007669"/>
    <property type="project" value="TreeGrafter"/>
</dbReference>
<dbReference type="InterPro" id="IPR006640">
    <property type="entry name" value="SprT-like_domain"/>
</dbReference>
<dbReference type="Pfam" id="PF22934">
    <property type="entry name" value="SPRTN_ZBD"/>
    <property type="match status" value="1"/>
</dbReference>
<reference evidence="18" key="1">
    <citation type="submission" date="2021-06" db="EMBL/GenBank/DDBJ databases">
        <authorList>
            <person name="Kallberg Y."/>
            <person name="Tangrot J."/>
            <person name="Rosling A."/>
        </authorList>
    </citation>
    <scope>NUCLEOTIDE SEQUENCE</scope>
    <source>
        <strain evidence="18">CL551</strain>
    </source>
</reference>
<keyword evidence="7" id="KW-0227">DNA damage</keyword>
<dbReference type="OrthoDB" id="5236983at2759"/>
<keyword evidence="9" id="KW-0378">Hydrolase</keyword>
<feature type="region of interest" description="Disordered" evidence="15">
    <location>
        <begin position="198"/>
        <end position="255"/>
    </location>
</feature>
<evidence type="ECO:0000256" key="10">
    <source>
        <dbReference type="ARBA" id="ARBA00022833"/>
    </source>
</evidence>
<feature type="domain" description="UBZ4-type" evidence="17">
    <location>
        <begin position="272"/>
        <end position="296"/>
    </location>
</feature>
<evidence type="ECO:0000256" key="5">
    <source>
        <dbReference type="ARBA" id="ARBA00022670"/>
    </source>
</evidence>
<evidence type="ECO:0000256" key="13">
    <source>
        <dbReference type="ARBA" id="ARBA00023242"/>
    </source>
</evidence>
<keyword evidence="6" id="KW-0479">Metal-binding</keyword>
<protein>
    <recommendedName>
        <fullName evidence="14">Protein with SprT-like domain at the N terminus</fullName>
    </recommendedName>
</protein>
<evidence type="ECO:0000256" key="14">
    <source>
        <dbReference type="ARBA" id="ARBA00030396"/>
    </source>
</evidence>
<organism evidence="18 19">
    <name type="scientific">Acaulospora morrowiae</name>
    <dbReference type="NCBI Taxonomy" id="94023"/>
    <lineage>
        <taxon>Eukaryota</taxon>
        <taxon>Fungi</taxon>
        <taxon>Fungi incertae sedis</taxon>
        <taxon>Mucoromycota</taxon>
        <taxon>Glomeromycotina</taxon>
        <taxon>Glomeromycetes</taxon>
        <taxon>Diversisporales</taxon>
        <taxon>Acaulosporaceae</taxon>
        <taxon>Acaulospora</taxon>
    </lineage>
</organism>
<keyword evidence="11" id="KW-0482">Metalloprotease</keyword>
<dbReference type="SMART" id="SM00734">
    <property type="entry name" value="ZnF_Rad18"/>
    <property type="match status" value="1"/>
</dbReference>
<evidence type="ECO:0000313" key="19">
    <source>
        <dbReference type="Proteomes" id="UP000789342"/>
    </source>
</evidence>
<dbReference type="GO" id="GO:0006281">
    <property type="term" value="P:DNA repair"/>
    <property type="evidence" value="ECO:0007669"/>
    <property type="project" value="UniProtKB-KW"/>
</dbReference>
<keyword evidence="8" id="KW-0863">Zinc-finger</keyword>
<keyword evidence="5" id="KW-0645">Protease</keyword>
<dbReference type="PANTHER" id="PTHR21220:SF0">
    <property type="entry name" value="DNA-DEPENDENT METALLOPROTEASE SPRTN"/>
    <property type="match status" value="1"/>
</dbReference>
<evidence type="ECO:0000256" key="11">
    <source>
        <dbReference type="ARBA" id="ARBA00023049"/>
    </source>
</evidence>